<dbReference type="Proteomes" id="UP001064632">
    <property type="component" value="Chromosome"/>
</dbReference>
<protein>
    <recommendedName>
        <fullName evidence="3">3-oxoacyl-[acyl-carrier-protein] synthase-3</fullName>
    </recommendedName>
</protein>
<dbReference type="SUPFAM" id="SSF53901">
    <property type="entry name" value="Thiolase-like"/>
    <property type="match status" value="2"/>
</dbReference>
<evidence type="ECO:0000313" key="2">
    <source>
        <dbReference type="Proteomes" id="UP001064632"/>
    </source>
</evidence>
<evidence type="ECO:0008006" key="3">
    <source>
        <dbReference type="Google" id="ProtNLM"/>
    </source>
</evidence>
<dbReference type="RefSeq" id="WP_261693182.1">
    <property type="nucleotide sequence ID" value="NZ_CP104694.1"/>
</dbReference>
<accession>A0ABY6B7Y2</accession>
<dbReference type="InterPro" id="IPR016039">
    <property type="entry name" value="Thiolase-like"/>
</dbReference>
<keyword evidence="2" id="KW-1185">Reference proteome</keyword>
<evidence type="ECO:0000313" key="1">
    <source>
        <dbReference type="EMBL" id="UXI66198.1"/>
    </source>
</evidence>
<reference evidence="1" key="1">
    <citation type="submission" date="2022-09" db="EMBL/GenBank/DDBJ databases">
        <title>Tahibacter sp. nov., isolated from a fresh water.</title>
        <authorList>
            <person name="Baek J.H."/>
            <person name="Lee J.K."/>
            <person name="Kim J.M."/>
            <person name="Jeon C.O."/>
        </authorList>
    </citation>
    <scope>NUCLEOTIDE SEQUENCE</scope>
    <source>
        <strain evidence="1">W38</strain>
    </source>
</reference>
<name>A0ABY6B7Y2_9GAMM</name>
<sequence>MIDRPVSPPIAAESLRSAELADACCKRLAECLTPSTQERVTNLVHCQCTLDQQVLGSTCLRIGFAHFPSVTRAITVGQLGTGGVPTALVLARTNLLGGLGATVVTAADKWMDPFERRYGDLVTFGDGAGALFVDAHDETRAALAVVHGITTHLVPQGRPFWDRPIDSVADEIIVNVTGAIGTALAQAGWTVDTTDLLVGENYGCGIPERIAAIAGFADKCLLADRSDAHASSSAFIDNLMRTLALSAEQNRSLRCAIWSASLSGAIALTLVECDGRHATGDYRERLSVPAATAS</sequence>
<dbReference type="EMBL" id="CP104694">
    <property type="protein sequence ID" value="UXI66198.1"/>
    <property type="molecule type" value="Genomic_DNA"/>
</dbReference>
<gene>
    <name evidence="1" type="ORF">N4264_15725</name>
</gene>
<dbReference type="Gene3D" id="3.40.47.10">
    <property type="match status" value="1"/>
</dbReference>
<organism evidence="1 2">
    <name type="scientific">Tahibacter amnicola</name>
    <dbReference type="NCBI Taxonomy" id="2976241"/>
    <lineage>
        <taxon>Bacteria</taxon>
        <taxon>Pseudomonadati</taxon>
        <taxon>Pseudomonadota</taxon>
        <taxon>Gammaproteobacteria</taxon>
        <taxon>Lysobacterales</taxon>
        <taxon>Rhodanobacteraceae</taxon>
        <taxon>Tahibacter</taxon>
    </lineage>
</organism>
<proteinExistence type="predicted"/>